<sequence>MAPVEANHSGGFDYHNHHAHHQNPLQADDEFSLVHMMDTEPNGPGNGSTNLIARSSATSAGGGRGDGNEIVDITAPQKMMSAMSGKCPLKEPRC</sequence>
<evidence type="ECO:0000313" key="1">
    <source>
        <dbReference type="EMBL" id="KAJ3514382.1"/>
    </source>
</evidence>
<proteinExistence type="predicted"/>
<dbReference type="EMBL" id="JANRMS010003842">
    <property type="protein sequence ID" value="KAJ3514382.1"/>
    <property type="molecule type" value="Genomic_DNA"/>
</dbReference>
<name>A0ACC1RE49_9HYPO</name>
<comment type="caution">
    <text evidence="1">The sequence shown here is derived from an EMBL/GenBank/DDBJ whole genome shotgun (WGS) entry which is preliminary data.</text>
</comment>
<dbReference type="Proteomes" id="UP001148629">
    <property type="component" value="Unassembled WGS sequence"/>
</dbReference>
<accession>A0ACC1RE49</accession>
<keyword evidence="2" id="KW-1185">Reference proteome</keyword>
<protein>
    <submittedName>
        <fullName evidence="1">Uncharacterized protein</fullName>
    </submittedName>
</protein>
<gene>
    <name evidence="1" type="ORF">NM208_g15068</name>
</gene>
<reference evidence="1" key="1">
    <citation type="submission" date="2022-08" db="EMBL/GenBank/DDBJ databases">
        <title>Genome Sequence of Fusarium decemcellulare.</title>
        <authorList>
            <person name="Buettner E."/>
        </authorList>
    </citation>
    <scope>NUCLEOTIDE SEQUENCE</scope>
    <source>
        <strain evidence="1">Babe19</strain>
    </source>
</reference>
<evidence type="ECO:0000313" key="2">
    <source>
        <dbReference type="Proteomes" id="UP001148629"/>
    </source>
</evidence>
<organism evidence="1 2">
    <name type="scientific">Fusarium decemcellulare</name>
    <dbReference type="NCBI Taxonomy" id="57161"/>
    <lineage>
        <taxon>Eukaryota</taxon>
        <taxon>Fungi</taxon>
        <taxon>Dikarya</taxon>
        <taxon>Ascomycota</taxon>
        <taxon>Pezizomycotina</taxon>
        <taxon>Sordariomycetes</taxon>
        <taxon>Hypocreomycetidae</taxon>
        <taxon>Hypocreales</taxon>
        <taxon>Nectriaceae</taxon>
        <taxon>Fusarium</taxon>
        <taxon>Fusarium decemcellulare species complex</taxon>
    </lineage>
</organism>